<dbReference type="EMBL" id="CAJJDO010000089">
    <property type="protein sequence ID" value="CAD8187353.1"/>
    <property type="molecule type" value="Genomic_DNA"/>
</dbReference>
<evidence type="ECO:0000256" key="1">
    <source>
        <dbReference type="SAM" id="MobiDB-lite"/>
    </source>
</evidence>
<evidence type="ECO:0000313" key="2">
    <source>
        <dbReference type="EMBL" id="CAD8187353.1"/>
    </source>
</evidence>
<protein>
    <submittedName>
        <fullName evidence="2">Uncharacterized protein</fullName>
    </submittedName>
</protein>
<name>A0A8S1WDZ2_9CILI</name>
<dbReference type="Proteomes" id="UP000689195">
    <property type="component" value="Unassembled WGS sequence"/>
</dbReference>
<evidence type="ECO:0000313" key="3">
    <source>
        <dbReference type="Proteomes" id="UP000689195"/>
    </source>
</evidence>
<dbReference type="AlphaFoldDB" id="A0A8S1WDZ2"/>
<sequence length="189" mass="22363">MFLVRVSIIFLKKYNQEINKKWFREQAFSLSYPQSQKEKTKVQGPKSYGGRSSNSFTIQVLQIQKGVFREQDGNRQAKGSSKKIQTRSRGLESEGALRERLRGRDLLPPFGKQTDALKNNELSYDTLYLPNIIHNLFQLDKMNKKVIIKQRLKTKRIIFSFKLYSRYGKHRFILNMNLWKNQIIVIQIF</sequence>
<organism evidence="2 3">
    <name type="scientific">Paramecium pentaurelia</name>
    <dbReference type="NCBI Taxonomy" id="43138"/>
    <lineage>
        <taxon>Eukaryota</taxon>
        <taxon>Sar</taxon>
        <taxon>Alveolata</taxon>
        <taxon>Ciliophora</taxon>
        <taxon>Intramacronucleata</taxon>
        <taxon>Oligohymenophorea</taxon>
        <taxon>Peniculida</taxon>
        <taxon>Parameciidae</taxon>
        <taxon>Paramecium</taxon>
    </lineage>
</organism>
<accession>A0A8S1WDZ2</accession>
<reference evidence="2" key="1">
    <citation type="submission" date="2021-01" db="EMBL/GenBank/DDBJ databases">
        <authorList>
            <consortium name="Genoscope - CEA"/>
            <person name="William W."/>
        </authorList>
    </citation>
    <scope>NUCLEOTIDE SEQUENCE</scope>
</reference>
<comment type="caution">
    <text evidence="2">The sequence shown here is derived from an EMBL/GenBank/DDBJ whole genome shotgun (WGS) entry which is preliminary data.</text>
</comment>
<proteinExistence type="predicted"/>
<feature type="region of interest" description="Disordered" evidence="1">
    <location>
        <begin position="71"/>
        <end position="95"/>
    </location>
</feature>
<keyword evidence="3" id="KW-1185">Reference proteome</keyword>
<gene>
    <name evidence="2" type="ORF">PPENT_87.1.T0890032</name>
</gene>